<dbReference type="Proteomes" id="UP000663836">
    <property type="component" value="Unassembled WGS sequence"/>
</dbReference>
<proteinExistence type="predicted"/>
<dbReference type="Pfam" id="PF00179">
    <property type="entry name" value="UQ_con"/>
    <property type="match status" value="1"/>
</dbReference>
<name>A0A820ML15_9BILA</name>
<feature type="non-terminal residue" evidence="2">
    <location>
        <position position="1"/>
    </location>
</feature>
<dbReference type="EMBL" id="CAJOBD010058233">
    <property type="protein sequence ID" value="CAF4374166.1"/>
    <property type="molecule type" value="Genomic_DNA"/>
</dbReference>
<comment type="caution">
    <text evidence="2">The sequence shown here is derived from an EMBL/GenBank/DDBJ whole genome shotgun (WGS) entry which is preliminary data.</text>
</comment>
<dbReference type="InterPro" id="IPR050113">
    <property type="entry name" value="Ub_conjugating_enzyme"/>
</dbReference>
<dbReference type="SUPFAM" id="SSF54495">
    <property type="entry name" value="UBC-like"/>
    <property type="match status" value="1"/>
</dbReference>
<dbReference type="InterPro" id="IPR016135">
    <property type="entry name" value="UBQ-conjugating_enzyme/RWD"/>
</dbReference>
<dbReference type="PROSITE" id="PS50127">
    <property type="entry name" value="UBC_2"/>
    <property type="match status" value="1"/>
</dbReference>
<protein>
    <recommendedName>
        <fullName evidence="1">UBC core domain-containing protein</fullName>
    </recommendedName>
</protein>
<gene>
    <name evidence="2" type="ORF">JBS370_LOCUS42634</name>
</gene>
<feature type="domain" description="UBC core" evidence="1">
    <location>
        <begin position="24"/>
        <end position="116"/>
    </location>
</feature>
<dbReference type="InterPro" id="IPR000608">
    <property type="entry name" value="UBC"/>
</dbReference>
<dbReference type="PANTHER" id="PTHR24067">
    <property type="entry name" value="UBIQUITIN-CONJUGATING ENZYME E2"/>
    <property type="match status" value="1"/>
</dbReference>
<sequence length="116" mass="13612">YIPSTFQEKANRQLPSDNAIQNSSRSRRILNELHAMLKYPSEDIIVFAVLKNIAFWKVILKGPEETPYQEKFWMLYVEFDSHYPNYPPNVRFVTPIYHVNISGDGKICHQILEAKL</sequence>
<evidence type="ECO:0000313" key="2">
    <source>
        <dbReference type="EMBL" id="CAF4374166.1"/>
    </source>
</evidence>
<accession>A0A820ML15</accession>
<reference evidence="2" key="1">
    <citation type="submission" date="2021-02" db="EMBL/GenBank/DDBJ databases">
        <authorList>
            <person name="Nowell W R."/>
        </authorList>
    </citation>
    <scope>NUCLEOTIDE SEQUENCE</scope>
</reference>
<dbReference type="Gene3D" id="3.10.110.10">
    <property type="entry name" value="Ubiquitin Conjugating Enzyme"/>
    <property type="match status" value="1"/>
</dbReference>
<organism evidence="2 3">
    <name type="scientific">Rotaria sordida</name>
    <dbReference type="NCBI Taxonomy" id="392033"/>
    <lineage>
        <taxon>Eukaryota</taxon>
        <taxon>Metazoa</taxon>
        <taxon>Spiralia</taxon>
        <taxon>Gnathifera</taxon>
        <taxon>Rotifera</taxon>
        <taxon>Eurotatoria</taxon>
        <taxon>Bdelloidea</taxon>
        <taxon>Philodinida</taxon>
        <taxon>Philodinidae</taxon>
        <taxon>Rotaria</taxon>
    </lineage>
</organism>
<evidence type="ECO:0000313" key="3">
    <source>
        <dbReference type="Proteomes" id="UP000663836"/>
    </source>
</evidence>
<dbReference type="AlphaFoldDB" id="A0A820ML15"/>
<evidence type="ECO:0000259" key="1">
    <source>
        <dbReference type="PROSITE" id="PS50127"/>
    </source>
</evidence>